<feature type="domain" description="Dinitrogenase iron-molybdenum cofactor biosynthesis" evidence="1">
    <location>
        <begin position="13"/>
        <end position="114"/>
    </location>
</feature>
<organism evidence="2 4">
    <name type="scientific">Caminibacter mediatlanticus TB-2</name>
    <dbReference type="NCBI Taxonomy" id="391592"/>
    <lineage>
        <taxon>Bacteria</taxon>
        <taxon>Pseudomonadati</taxon>
        <taxon>Campylobacterota</taxon>
        <taxon>Epsilonproteobacteria</taxon>
        <taxon>Nautiliales</taxon>
        <taxon>Nautiliaceae</taxon>
        <taxon>Caminibacter</taxon>
    </lineage>
</organism>
<dbReference type="Pfam" id="PF02579">
    <property type="entry name" value="Nitro_FeMo-Co"/>
    <property type="match status" value="1"/>
</dbReference>
<dbReference type="PANTHER" id="PTHR33937">
    <property type="entry name" value="IRON-MOLYBDENUM PROTEIN-RELATED-RELATED"/>
    <property type="match status" value="1"/>
</dbReference>
<reference evidence="3 5" key="2">
    <citation type="submission" date="2019-05" db="EMBL/GenBank/DDBJ databases">
        <title>A comparative analysis of the Nautiliaceae.</title>
        <authorList>
            <person name="Grosche A."/>
            <person name="Smedile F."/>
            <person name="Vetriani C."/>
        </authorList>
    </citation>
    <scope>NUCLEOTIDE SEQUENCE [LARGE SCALE GENOMIC DNA]</scope>
    <source>
        <strain evidence="3 5">TB-2</strain>
    </source>
</reference>
<dbReference type="AlphaFoldDB" id="A0AAI9AH19"/>
<dbReference type="Gene3D" id="3.30.420.130">
    <property type="entry name" value="Dinitrogenase iron-molybdenum cofactor biosynthesis domain"/>
    <property type="match status" value="1"/>
</dbReference>
<protein>
    <submittedName>
        <fullName evidence="3">Dinitrogenase iron-molybdenum cofactor</fullName>
    </submittedName>
</protein>
<reference evidence="2 4" key="1">
    <citation type="journal article" date="2011" name="Stand. Genomic Sci.">
        <title>Draft genome sequence of Caminibacter mediatlanticus strain TB-2, an epsilonproteobacterium isolated from a deep-sea hydrothermal vent.</title>
        <authorList>
            <person name="Giovannelli D."/>
            <person name="Ferriera S."/>
            <person name="Johnson J."/>
            <person name="Kravitz S."/>
            <person name="Perez-Rodriguez I."/>
            <person name="Ricci J."/>
            <person name="O'Brien C."/>
            <person name="Voordeckers J.W."/>
            <person name="Bini E."/>
            <person name="Vetriani C."/>
        </authorList>
    </citation>
    <scope>NUCLEOTIDE SEQUENCE [LARGE SCALE GENOMIC DNA]</scope>
    <source>
        <strain evidence="2 4">TB-2</strain>
    </source>
</reference>
<keyword evidence="5" id="KW-1185">Reference proteome</keyword>
<dbReference type="InterPro" id="IPR003731">
    <property type="entry name" value="Di-Nase_FeMo-co_biosynth"/>
</dbReference>
<dbReference type="InterPro" id="IPR051840">
    <property type="entry name" value="NifX/NifY_domain"/>
</dbReference>
<dbReference type="Proteomes" id="UP000306825">
    <property type="component" value="Chromosome"/>
</dbReference>
<evidence type="ECO:0000313" key="3">
    <source>
        <dbReference type="EMBL" id="QCT94099.1"/>
    </source>
</evidence>
<dbReference type="InterPro" id="IPR036105">
    <property type="entry name" value="DiNase_FeMo-co_biosyn_sf"/>
</dbReference>
<gene>
    <name evidence="2" type="ORF">CMTB2_08332</name>
    <name evidence="3" type="ORF">FE773_02580</name>
</gene>
<proteinExistence type="predicted"/>
<evidence type="ECO:0000313" key="5">
    <source>
        <dbReference type="Proteomes" id="UP000306825"/>
    </source>
</evidence>
<dbReference type="PANTHER" id="PTHR33937:SF2">
    <property type="entry name" value="DINITROGENASE IRON-MOLYBDENUM COFACTOR BIOSYNTHESIS DOMAIN-CONTAINING PROTEIN"/>
    <property type="match status" value="1"/>
</dbReference>
<sequence>MKIAIPVYGEDLKVFTRTGRAPFFAIFEFDGDKFKFLELRENGHAKEHEHDHGHHHEAHTEEEINHHHSHVKAARLGECKYIVCRALGPNMKDAILREGITPIMVSKKDGENAFEVLEKIKGELK</sequence>
<evidence type="ECO:0000313" key="4">
    <source>
        <dbReference type="Proteomes" id="UP000003288"/>
    </source>
</evidence>
<dbReference type="Proteomes" id="UP000003288">
    <property type="component" value="Unassembled WGS sequence"/>
</dbReference>
<dbReference type="SUPFAM" id="SSF53146">
    <property type="entry name" value="Nitrogenase accessory factor-like"/>
    <property type="match status" value="1"/>
</dbReference>
<name>A0AAI9AH19_9BACT</name>
<dbReference type="EMBL" id="CP040463">
    <property type="protein sequence ID" value="QCT94099.1"/>
    <property type="molecule type" value="Genomic_DNA"/>
</dbReference>
<dbReference type="RefSeq" id="WP_007474752.1">
    <property type="nucleotide sequence ID" value="NZ_ABCJ01000005.1"/>
</dbReference>
<accession>A0AAI9AH19</accession>
<dbReference type="EMBL" id="ABCJ01000005">
    <property type="protein sequence ID" value="EDM23528.1"/>
    <property type="molecule type" value="Genomic_DNA"/>
</dbReference>
<evidence type="ECO:0000313" key="2">
    <source>
        <dbReference type="EMBL" id="EDM23528.1"/>
    </source>
</evidence>
<evidence type="ECO:0000259" key="1">
    <source>
        <dbReference type="Pfam" id="PF02579"/>
    </source>
</evidence>